<dbReference type="AlphaFoldDB" id="A0A4S4AVC1"/>
<evidence type="ECO:0000256" key="8">
    <source>
        <dbReference type="ARBA" id="ARBA00023004"/>
    </source>
</evidence>
<dbReference type="InterPro" id="IPR013785">
    <property type="entry name" value="Aldolase_TIM"/>
</dbReference>
<evidence type="ECO:0000256" key="9">
    <source>
        <dbReference type="ARBA" id="ARBA00023014"/>
    </source>
</evidence>
<dbReference type="RefSeq" id="WP_136349127.1">
    <property type="nucleotide sequence ID" value="NZ_SSOC01000005.1"/>
</dbReference>
<dbReference type="GO" id="GO:0051539">
    <property type="term" value="F:4 iron, 4 sulfur cluster binding"/>
    <property type="evidence" value="ECO:0007669"/>
    <property type="project" value="UniProtKB-KW"/>
</dbReference>
<accession>A0A4S4AVC1</accession>
<reference evidence="10 11" key="1">
    <citation type="submission" date="2019-04" db="EMBL/GenBank/DDBJ databases">
        <title>Azoarcus nasutitermitis sp. nov. isolated from termite nest.</title>
        <authorList>
            <person name="Lin S.-Y."/>
            <person name="Hameed A."/>
            <person name="Hsu Y.-H."/>
            <person name="Young C.-C."/>
        </authorList>
    </citation>
    <scope>NUCLEOTIDE SEQUENCE [LARGE SCALE GENOMIC DNA]</scope>
    <source>
        <strain evidence="10 11">CC-YHH838</strain>
    </source>
</reference>
<dbReference type="SFLD" id="SFLDS00029">
    <property type="entry name" value="Radical_SAM"/>
    <property type="match status" value="1"/>
</dbReference>
<comment type="caution">
    <text evidence="10">The sequence shown here is derived from an EMBL/GenBank/DDBJ whole genome shotgun (WGS) entry which is preliminary data.</text>
</comment>
<dbReference type="SUPFAM" id="SSF102114">
    <property type="entry name" value="Radical SAM enzymes"/>
    <property type="match status" value="1"/>
</dbReference>
<name>A0A4S4AVC1_9RHOO</name>
<dbReference type="InterPro" id="IPR003739">
    <property type="entry name" value="Lys_aminomutase/Glu_NH3_mut"/>
</dbReference>
<evidence type="ECO:0000256" key="3">
    <source>
        <dbReference type="ARBA" id="ARBA00008703"/>
    </source>
</evidence>
<keyword evidence="7" id="KW-0663">Pyridoxal phosphate</keyword>
<gene>
    <name evidence="10" type="ORF">E6C76_15475</name>
</gene>
<keyword evidence="9" id="KW-0411">Iron-sulfur</keyword>
<keyword evidence="4" id="KW-0004">4Fe-4S</keyword>
<comment type="cofactor">
    <cofactor evidence="1">
        <name>pyridoxal 5'-phosphate</name>
        <dbReference type="ChEBI" id="CHEBI:597326"/>
    </cofactor>
</comment>
<comment type="cofactor">
    <cofactor evidence="2">
        <name>[4Fe-4S] cluster</name>
        <dbReference type="ChEBI" id="CHEBI:49883"/>
    </cofactor>
</comment>
<dbReference type="Gene3D" id="3.20.20.70">
    <property type="entry name" value="Aldolase class I"/>
    <property type="match status" value="1"/>
</dbReference>
<dbReference type="EMBL" id="SSOC01000005">
    <property type="protein sequence ID" value="THF63969.1"/>
    <property type="molecule type" value="Genomic_DNA"/>
</dbReference>
<keyword evidence="8" id="KW-0408">Iron</keyword>
<dbReference type="OrthoDB" id="9768064at2"/>
<evidence type="ECO:0000256" key="2">
    <source>
        <dbReference type="ARBA" id="ARBA00001966"/>
    </source>
</evidence>
<sequence length="464" mass="53167">MQASTHSLAPQWSLGGDAGRVEPAAFKVYTQRDLDRIEALARLSEAQRFEMKVVSAVLPFRVNQYVIDELIDWRRVPDDPIFQLTFPQRGMLAPAHYERVAALLRAGADKDELARVVDAVRHELNPHPADQMEMNMPRDEEGHRLDGIQHKYRETVLFFPSQGQTCHSYCTFCFRWAQFVGDKALRIASSEAAVLHNYLRTHREVTDVLFTGGDPMVMKTAHLKNYLEPLLAPEFDHIRTIRIGSKALSFWPQRFVSAEDADELIHLFERVVESGKQLAVMAHYNHWKELDTEVAQAAIRRVRGTGAVIRAQGPLIAHINDDPAVWARMWQKQVELGIVPYYMFVERDTGARNYFEVPLVRAWEIYREAMQRVSGLARTARGPSMSASPGKVEIQGVTEVAGEKVIALRFIQGRNPDWVQRPFFARYDEEATWLNHLQPAFGERKWFWEDEYAAIRDAKLAAAD</sequence>
<dbReference type="GO" id="GO:0003824">
    <property type="term" value="F:catalytic activity"/>
    <property type="evidence" value="ECO:0007669"/>
    <property type="project" value="InterPro"/>
</dbReference>
<evidence type="ECO:0000256" key="6">
    <source>
        <dbReference type="ARBA" id="ARBA00022723"/>
    </source>
</evidence>
<keyword evidence="5" id="KW-0949">S-adenosyl-L-methionine</keyword>
<evidence type="ECO:0000313" key="11">
    <source>
        <dbReference type="Proteomes" id="UP000308430"/>
    </source>
</evidence>
<dbReference type="GO" id="GO:0046872">
    <property type="term" value="F:metal ion binding"/>
    <property type="evidence" value="ECO:0007669"/>
    <property type="project" value="UniProtKB-KW"/>
</dbReference>
<dbReference type="Proteomes" id="UP000308430">
    <property type="component" value="Unassembled WGS sequence"/>
</dbReference>
<evidence type="ECO:0000256" key="4">
    <source>
        <dbReference type="ARBA" id="ARBA00022485"/>
    </source>
</evidence>
<organism evidence="10 11">
    <name type="scientific">Pseudothauera nasutitermitis</name>
    <dbReference type="NCBI Taxonomy" id="2565930"/>
    <lineage>
        <taxon>Bacteria</taxon>
        <taxon>Pseudomonadati</taxon>
        <taxon>Pseudomonadota</taxon>
        <taxon>Betaproteobacteria</taxon>
        <taxon>Rhodocyclales</taxon>
        <taxon>Zoogloeaceae</taxon>
        <taxon>Pseudothauera</taxon>
    </lineage>
</organism>
<dbReference type="InterPro" id="IPR007197">
    <property type="entry name" value="rSAM"/>
</dbReference>
<evidence type="ECO:0000256" key="5">
    <source>
        <dbReference type="ARBA" id="ARBA00022691"/>
    </source>
</evidence>
<keyword evidence="11" id="KW-1185">Reference proteome</keyword>
<comment type="similarity">
    <text evidence="3">Belongs to the radical SAM superfamily. KamA family.</text>
</comment>
<dbReference type="InterPro" id="IPR058240">
    <property type="entry name" value="rSAM_sf"/>
</dbReference>
<dbReference type="PANTHER" id="PTHR30538">
    <property type="entry name" value="LYSINE 2,3-AMINOMUTASE-RELATED"/>
    <property type="match status" value="1"/>
</dbReference>
<keyword evidence="6" id="KW-0479">Metal-binding</keyword>
<evidence type="ECO:0000313" key="10">
    <source>
        <dbReference type="EMBL" id="THF63969.1"/>
    </source>
</evidence>
<dbReference type="PANTHER" id="PTHR30538:SF0">
    <property type="entry name" value="L-LYSINE 2,3-AMINOMUTASE AQ_1632-RELATED"/>
    <property type="match status" value="1"/>
</dbReference>
<evidence type="ECO:0000256" key="7">
    <source>
        <dbReference type="ARBA" id="ARBA00022898"/>
    </source>
</evidence>
<protein>
    <submittedName>
        <fullName evidence="10">Lysine 2,3-aminomutase</fullName>
    </submittedName>
</protein>
<dbReference type="SFLD" id="SFLDG01070">
    <property type="entry name" value="PLP-dependent"/>
    <property type="match status" value="1"/>
</dbReference>
<evidence type="ECO:0000256" key="1">
    <source>
        <dbReference type="ARBA" id="ARBA00001933"/>
    </source>
</evidence>
<proteinExistence type="inferred from homology"/>